<keyword evidence="2" id="KW-0560">Oxidoreductase</keyword>
<dbReference type="InterPro" id="IPR017972">
    <property type="entry name" value="Cyt_P450_CS"/>
</dbReference>
<dbReference type="InterPro" id="IPR036396">
    <property type="entry name" value="Cyt_P450_sf"/>
</dbReference>
<sequence>MTVTFAEAITIEDLERDPYPIYARLRREAPITRVPAANVWFATRWADVETIVKTPSLFTAEAADSPVERSFGCPTILTSEGEVHRDLRGGVEARYKAREVEGYIEGLARPIAERVLSELPPGEPVNLMDRYFEPVSALALAQTLGLEDIPAAVLLRWFHGLSQGAINYENDPRRHAICLDACAEIEAVLVPKLRQLSREPANTPLSHMLHFNMPEGESRPVEQVLPSVKVTLLGGMQEPGHGAGSVFVGLMQDRAQFDAVKQGGKDMLTRAVNEGLRWVAPIGTQLRTALEDTEIGGVFIPKGTPVAAILASANHDEARFRDPGRFDIFREDGGHAAFGFGKHFCAGRWFSVALMEIMLDVLFRAYPDVRLLARHEPSFHGWEFRMAPEILVSLRPAN</sequence>
<dbReference type="Proteomes" id="UP000469159">
    <property type="component" value="Unassembled WGS sequence"/>
</dbReference>
<dbReference type="InterPro" id="IPR002397">
    <property type="entry name" value="Cyt_P450_B"/>
</dbReference>
<proteinExistence type="inferred from homology"/>
<evidence type="ECO:0000256" key="2">
    <source>
        <dbReference type="RuleBase" id="RU000461"/>
    </source>
</evidence>
<organism evidence="3 4">
    <name type="scientific">Croceibacterium soli</name>
    <dbReference type="NCBI Taxonomy" id="1739690"/>
    <lineage>
        <taxon>Bacteria</taxon>
        <taxon>Pseudomonadati</taxon>
        <taxon>Pseudomonadota</taxon>
        <taxon>Alphaproteobacteria</taxon>
        <taxon>Sphingomonadales</taxon>
        <taxon>Erythrobacteraceae</taxon>
        <taxon>Croceibacterium</taxon>
    </lineage>
</organism>
<name>A0A6I4USQ1_9SPHN</name>
<gene>
    <name evidence="3" type="ORF">GRI75_03425</name>
</gene>
<keyword evidence="4" id="KW-1185">Reference proteome</keyword>
<dbReference type="GO" id="GO:0004497">
    <property type="term" value="F:monooxygenase activity"/>
    <property type="evidence" value="ECO:0007669"/>
    <property type="project" value="UniProtKB-KW"/>
</dbReference>
<dbReference type="AlphaFoldDB" id="A0A6I4USQ1"/>
<evidence type="ECO:0000256" key="1">
    <source>
        <dbReference type="ARBA" id="ARBA00010617"/>
    </source>
</evidence>
<comment type="similarity">
    <text evidence="1 2">Belongs to the cytochrome P450 family.</text>
</comment>
<reference evidence="3 4" key="1">
    <citation type="submission" date="2019-12" db="EMBL/GenBank/DDBJ databases">
        <title>Genomic-based taxomic classification of the family Erythrobacteraceae.</title>
        <authorList>
            <person name="Xu L."/>
        </authorList>
    </citation>
    <scope>NUCLEOTIDE SEQUENCE [LARGE SCALE GENOMIC DNA]</scope>
    <source>
        <strain evidence="3 4">MCCC 1K02066</strain>
    </source>
</reference>
<comment type="caution">
    <text evidence="3">The sequence shown here is derived from an EMBL/GenBank/DDBJ whole genome shotgun (WGS) entry which is preliminary data.</text>
</comment>
<evidence type="ECO:0000313" key="3">
    <source>
        <dbReference type="EMBL" id="MXP40699.1"/>
    </source>
</evidence>
<dbReference type="InterPro" id="IPR001128">
    <property type="entry name" value="Cyt_P450"/>
</dbReference>
<keyword evidence="2" id="KW-0503">Monooxygenase</keyword>
<accession>A0A6I4USQ1</accession>
<evidence type="ECO:0000313" key="4">
    <source>
        <dbReference type="Proteomes" id="UP000469159"/>
    </source>
</evidence>
<keyword evidence="2" id="KW-0408">Iron</keyword>
<dbReference type="PRINTS" id="PR00359">
    <property type="entry name" value="BP450"/>
</dbReference>
<dbReference type="Pfam" id="PF00067">
    <property type="entry name" value="p450"/>
    <property type="match status" value="1"/>
</dbReference>
<keyword evidence="2" id="KW-0349">Heme</keyword>
<protein>
    <submittedName>
        <fullName evidence="3">Cytochrome P450</fullName>
    </submittedName>
</protein>
<dbReference type="EMBL" id="WTYK01000002">
    <property type="protein sequence ID" value="MXP40699.1"/>
    <property type="molecule type" value="Genomic_DNA"/>
</dbReference>
<dbReference type="PANTHER" id="PTHR46696">
    <property type="entry name" value="P450, PUTATIVE (EUROFUNG)-RELATED"/>
    <property type="match status" value="1"/>
</dbReference>
<dbReference type="PANTHER" id="PTHR46696:SF1">
    <property type="entry name" value="CYTOCHROME P450 YJIB-RELATED"/>
    <property type="match status" value="1"/>
</dbReference>
<dbReference type="OrthoDB" id="5522954at2"/>
<dbReference type="GO" id="GO:0016705">
    <property type="term" value="F:oxidoreductase activity, acting on paired donors, with incorporation or reduction of molecular oxygen"/>
    <property type="evidence" value="ECO:0007669"/>
    <property type="project" value="InterPro"/>
</dbReference>
<dbReference type="SUPFAM" id="SSF48264">
    <property type="entry name" value="Cytochrome P450"/>
    <property type="match status" value="1"/>
</dbReference>
<keyword evidence="2" id="KW-0479">Metal-binding</keyword>
<dbReference type="GO" id="GO:0005506">
    <property type="term" value="F:iron ion binding"/>
    <property type="evidence" value="ECO:0007669"/>
    <property type="project" value="InterPro"/>
</dbReference>
<dbReference type="Gene3D" id="1.10.630.10">
    <property type="entry name" value="Cytochrome P450"/>
    <property type="match status" value="1"/>
</dbReference>
<dbReference type="PROSITE" id="PS00086">
    <property type="entry name" value="CYTOCHROME_P450"/>
    <property type="match status" value="1"/>
</dbReference>
<dbReference type="GO" id="GO:0020037">
    <property type="term" value="F:heme binding"/>
    <property type="evidence" value="ECO:0007669"/>
    <property type="project" value="InterPro"/>
</dbReference>